<accession>A0ABU2M7F9</accession>
<dbReference type="InterPro" id="IPR006764">
    <property type="entry name" value="SAM_dep_MeTrfase_SAV2177_type"/>
</dbReference>
<dbReference type="InterPro" id="IPR029063">
    <property type="entry name" value="SAM-dependent_MTases_sf"/>
</dbReference>
<keyword evidence="2" id="KW-1185">Reference proteome</keyword>
<gene>
    <name evidence="1" type="ORF">RM479_08945</name>
</gene>
<dbReference type="RefSeq" id="WP_311511251.1">
    <property type="nucleotide sequence ID" value="NZ_JAVREP010000004.1"/>
</dbReference>
<dbReference type="PIRSF" id="PIRSF017393">
    <property type="entry name" value="MTase_SAV2177"/>
    <property type="match status" value="1"/>
</dbReference>
<sequence length="264" mass="29064">MTNTPHTPLDTTVPHSARVMNYWLGGKDHYPVDRALGEQVEQAFPEIVELMRADRRFIVRSVTHLAREEGIRQFLDIGTGLPTANNTHEVAQTIAPESKIVYVDNDPLVLAHARALLTSTEEGTTDYIDADLTDPETLLAQAREHLDFTRPIGLIIMGTLGHFPADERTYAVARAYVDALPSGSFLALCDSTDTSPQIVEAANAWNENAAQPIHLRTPEQISAFFDGLELLEPGVVSVPFWRPEEAQVGTVQEVAQYGGVARKP</sequence>
<dbReference type="EC" id="2.1.1.-" evidence="1"/>
<dbReference type="GO" id="GO:0008168">
    <property type="term" value="F:methyltransferase activity"/>
    <property type="evidence" value="ECO:0007669"/>
    <property type="project" value="UniProtKB-KW"/>
</dbReference>
<name>A0ABU2M7F9_9ACTN</name>
<reference evidence="2" key="1">
    <citation type="submission" date="2023-07" db="EMBL/GenBank/DDBJ databases">
        <title>30 novel species of actinomycetes from the DSMZ collection.</title>
        <authorList>
            <person name="Nouioui I."/>
        </authorList>
    </citation>
    <scope>NUCLEOTIDE SEQUENCE [LARGE SCALE GENOMIC DNA]</scope>
    <source>
        <strain evidence="2">DSM 44743</strain>
    </source>
</reference>
<proteinExistence type="predicted"/>
<evidence type="ECO:0000313" key="2">
    <source>
        <dbReference type="Proteomes" id="UP001183390"/>
    </source>
</evidence>
<protein>
    <submittedName>
        <fullName evidence="1">SAM-dependent methyltransferase</fullName>
        <ecNumber evidence="1">2.1.1.-</ecNumber>
    </submittedName>
</protein>
<dbReference type="SUPFAM" id="SSF53335">
    <property type="entry name" value="S-adenosyl-L-methionine-dependent methyltransferases"/>
    <property type="match status" value="1"/>
</dbReference>
<comment type="caution">
    <text evidence="1">The sequence shown here is derived from an EMBL/GenBank/DDBJ whole genome shotgun (WGS) entry which is preliminary data.</text>
</comment>
<evidence type="ECO:0000313" key="1">
    <source>
        <dbReference type="EMBL" id="MDT0328539.1"/>
    </source>
</evidence>
<dbReference type="GO" id="GO:0032259">
    <property type="term" value="P:methylation"/>
    <property type="evidence" value="ECO:0007669"/>
    <property type="project" value="UniProtKB-KW"/>
</dbReference>
<dbReference type="Proteomes" id="UP001183390">
    <property type="component" value="Unassembled WGS sequence"/>
</dbReference>
<dbReference type="Pfam" id="PF04672">
    <property type="entry name" value="Methyltransf_19"/>
    <property type="match status" value="1"/>
</dbReference>
<organism evidence="1 2">
    <name type="scientific">Nocardiopsis lambiniae</name>
    <dbReference type="NCBI Taxonomy" id="3075539"/>
    <lineage>
        <taxon>Bacteria</taxon>
        <taxon>Bacillati</taxon>
        <taxon>Actinomycetota</taxon>
        <taxon>Actinomycetes</taxon>
        <taxon>Streptosporangiales</taxon>
        <taxon>Nocardiopsidaceae</taxon>
        <taxon>Nocardiopsis</taxon>
    </lineage>
</organism>
<dbReference type="Gene3D" id="3.40.50.150">
    <property type="entry name" value="Vaccinia Virus protein VP39"/>
    <property type="match status" value="1"/>
</dbReference>
<keyword evidence="1" id="KW-0808">Transferase</keyword>
<dbReference type="EMBL" id="JAVREP010000004">
    <property type="protein sequence ID" value="MDT0328539.1"/>
    <property type="molecule type" value="Genomic_DNA"/>
</dbReference>
<keyword evidence="1" id="KW-0489">Methyltransferase</keyword>